<gene>
    <name evidence="1" type="primary">sixA</name>
    <name evidence="1" type="ORF">GCM10011312_22070</name>
</gene>
<dbReference type="AlphaFoldDB" id="A0A8J2VB87"/>
<evidence type="ECO:0000313" key="1">
    <source>
        <dbReference type="EMBL" id="GGD98082.1"/>
    </source>
</evidence>
<comment type="caution">
    <text evidence="1">The sequence shown here is derived from an EMBL/GenBank/DDBJ whole genome shotgun (WGS) entry which is preliminary data.</text>
</comment>
<dbReference type="Pfam" id="PF00300">
    <property type="entry name" value="His_Phos_1"/>
    <property type="match status" value="1"/>
</dbReference>
<dbReference type="InterPro" id="IPR029033">
    <property type="entry name" value="His_PPase_superfam"/>
</dbReference>
<reference evidence="1" key="1">
    <citation type="journal article" date="2014" name="Int. J. Syst. Evol. Microbiol.">
        <title>Complete genome sequence of Corynebacterium casei LMG S-19264T (=DSM 44701T), isolated from a smear-ripened cheese.</title>
        <authorList>
            <consortium name="US DOE Joint Genome Institute (JGI-PGF)"/>
            <person name="Walter F."/>
            <person name="Albersmeier A."/>
            <person name="Kalinowski J."/>
            <person name="Ruckert C."/>
        </authorList>
    </citation>
    <scope>NUCLEOTIDE SEQUENCE</scope>
    <source>
        <strain evidence="1">CGMCC 1.12924</strain>
    </source>
</reference>
<dbReference type="Proteomes" id="UP000652231">
    <property type="component" value="Unassembled WGS sequence"/>
</dbReference>
<dbReference type="SUPFAM" id="SSF53254">
    <property type="entry name" value="Phosphoglycerate mutase-like"/>
    <property type="match status" value="1"/>
</dbReference>
<reference evidence="1" key="2">
    <citation type="submission" date="2020-09" db="EMBL/GenBank/DDBJ databases">
        <authorList>
            <person name="Sun Q."/>
            <person name="Zhou Y."/>
        </authorList>
    </citation>
    <scope>NUCLEOTIDE SEQUENCE</scope>
    <source>
        <strain evidence="1">CGMCC 1.12924</strain>
    </source>
</reference>
<keyword evidence="2" id="KW-1185">Reference proteome</keyword>
<dbReference type="RefSeq" id="WP_188442504.1">
    <property type="nucleotide sequence ID" value="NZ_BMGK01000009.1"/>
</dbReference>
<sequence>MKTLYITRHAKSSWAENVDDHKRPLNSRGKLDIITMSNFITSNYKKPDIIKTSDANRALTTAQQFKKNFNLPDSKFEIDPSMYDFTGERVVRAIENTPNDVNILMVFGHNYGLTHLVNKLGNEFIDNLPTCGFVQIDFDTDSWKNLSQGRTKSMVFPKHLK</sequence>
<evidence type="ECO:0000313" key="2">
    <source>
        <dbReference type="Proteomes" id="UP000652231"/>
    </source>
</evidence>
<proteinExistence type="predicted"/>
<protein>
    <submittedName>
        <fullName evidence="1">Phosphohistidine phosphatase SixA</fullName>
    </submittedName>
</protein>
<accession>A0A8J2VB87</accession>
<organism evidence="1 2">
    <name type="scientific">Planktosalinus lacus</name>
    <dbReference type="NCBI Taxonomy" id="1526573"/>
    <lineage>
        <taxon>Bacteria</taxon>
        <taxon>Pseudomonadati</taxon>
        <taxon>Bacteroidota</taxon>
        <taxon>Flavobacteriia</taxon>
        <taxon>Flavobacteriales</taxon>
        <taxon>Flavobacteriaceae</taxon>
        <taxon>Planktosalinus</taxon>
    </lineage>
</organism>
<dbReference type="CDD" id="cd07040">
    <property type="entry name" value="HP"/>
    <property type="match status" value="1"/>
</dbReference>
<dbReference type="PANTHER" id="PTHR47623">
    <property type="entry name" value="OS09G0287300 PROTEIN"/>
    <property type="match status" value="1"/>
</dbReference>
<dbReference type="Gene3D" id="3.40.50.1240">
    <property type="entry name" value="Phosphoglycerate mutase-like"/>
    <property type="match status" value="1"/>
</dbReference>
<dbReference type="EMBL" id="BMGK01000009">
    <property type="protein sequence ID" value="GGD98082.1"/>
    <property type="molecule type" value="Genomic_DNA"/>
</dbReference>
<dbReference type="InterPro" id="IPR013078">
    <property type="entry name" value="His_Pase_superF_clade-1"/>
</dbReference>
<name>A0A8J2VB87_9FLAO</name>
<dbReference type="PANTHER" id="PTHR47623:SF1">
    <property type="entry name" value="OS09G0287300 PROTEIN"/>
    <property type="match status" value="1"/>
</dbReference>